<reference evidence="2 3" key="1">
    <citation type="submission" date="2018-03" db="EMBL/GenBank/DDBJ databases">
        <title>Genome assembly of novel Miniimonas species PCH200.</title>
        <authorList>
            <person name="Thakur V."/>
            <person name="Kumar V."/>
            <person name="Singh D."/>
        </authorList>
    </citation>
    <scope>NUCLEOTIDE SEQUENCE [LARGE SCALE GENOMIC DNA]</scope>
    <source>
        <strain evidence="2 3">PCH200</strain>
    </source>
</reference>
<accession>A0A2U1ZUN4</accession>
<gene>
    <name evidence="2" type="ORF">C8046_08445</name>
</gene>
<dbReference type="SUPFAM" id="SSF47598">
    <property type="entry name" value="Ribbon-helix-helix"/>
    <property type="match status" value="1"/>
</dbReference>
<feature type="domain" description="Ribbon-helix-helix protein CopG" evidence="1">
    <location>
        <begin position="4"/>
        <end position="37"/>
    </location>
</feature>
<organism evidence="2 3">
    <name type="scientific">Serinibacter arcticus</name>
    <dbReference type="NCBI Taxonomy" id="1655435"/>
    <lineage>
        <taxon>Bacteria</taxon>
        <taxon>Bacillati</taxon>
        <taxon>Actinomycetota</taxon>
        <taxon>Actinomycetes</taxon>
        <taxon>Micrococcales</taxon>
        <taxon>Beutenbergiaceae</taxon>
        <taxon>Serinibacter</taxon>
    </lineage>
</organism>
<evidence type="ECO:0000313" key="2">
    <source>
        <dbReference type="EMBL" id="PWD50679.1"/>
    </source>
</evidence>
<dbReference type="CDD" id="cd21631">
    <property type="entry name" value="RHH_CopG_NikR-like"/>
    <property type="match status" value="1"/>
</dbReference>
<dbReference type="Proteomes" id="UP000245166">
    <property type="component" value="Unassembled WGS sequence"/>
</dbReference>
<proteinExistence type="predicted"/>
<comment type="caution">
    <text evidence="2">The sequence shown here is derived from an EMBL/GenBank/DDBJ whole genome shotgun (WGS) entry which is preliminary data.</text>
</comment>
<protein>
    <recommendedName>
        <fullName evidence="1">Ribbon-helix-helix protein CopG domain-containing protein</fullName>
    </recommendedName>
</protein>
<dbReference type="InterPro" id="IPR010985">
    <property type="entry name" value="Ribbon_hlx_hlx"/>
</dbReference>
<dbReference type="Pfam" id="PF01402">
    <property type="entry name" value="RHH_1"/>
    <property type="match status" value="1"/>
</dbReference>
<dbReference type="AlphaFoldDB" id="A0A2U1ZUN4"/>
<dbReference type="EMBL" id="PYHR01000002">
    <property type="protein sequence ID" value="PWD50679.1"/>
    <property type="molecule type" value="Genomic_DNA"/>
</dbReference>
<sequence length="64" mass="7005">MAMTLRLDDEAQAALERIATAEGVSSNEAVRRAVLEYDTNRTSVRDAFIARIVAEDGPLLDRLG</sequence>
<evidence type="ECO:0000259" key="1">
    <source>
        <dbReference type="Pfam" id="PF01402"/>
    </source>
</evidence>
<dbReference type="OrthoDB" id="4426404at2"/>
<dbReference type="InterPro" id="IPR002145">
    <property type="entry name" value="CopG"/>
</dbReference>
<name>A0A2U1ZUN4_9MICO</name>
<keyword evidence="3" id="KW-1185">Reference proteome</keyword>
<evidence type="ECO:0000313" key="3">
    <source>
        <dbReference type="Proteomes" id="UP000245166"/>
    </source>
</evidence>
<dbReference type="GO" id="GO:0006355">
    <property type="term" value="P:regulation of DNA-templated transcription"/>
    <property type="evidence" value="ECO:0007669"/>
    <property type="project" value="InterPro"/>
</dbReference>